<accession>A0A9Q8LEK9</accession>
<gene>
    <name evidence="5" type="ORF">CLAFUR5_05124</name>
</gene>
<dbReference type="InterPro" id="IPR036864">
    <property type="entry name" value="Zn2-C6_fun-type_DNA-bd_sf"/>
</dbReference>
<feature type="compositionally biased region" description="Polar residues" evidence="3">
    <location>
        <begin position="240"/>
        <end position="272"/>
    </location>
</feature>
<feature type="region of interest" description="Disordered" evidence="3">
    <location>
        <begin position="296"/>
        <end position="315"/>
    </location>
</feature>
<dbReference type="CDD" id="cd00067">
    <property type="entry name" value="GAL4"/>
    <property type="match status" value="1"/>
</dbReference>
<dbReference type="PROSITE" id="PS50048">
    <property type="entry name" value="ZN2_CY6_FUNGAL_2"/>
    <property type="match status" value="1"/>
</dbReference>
<sequence length="809" mass="89187">MPRAKTETGVEPKKRSRTGCWPCKARKVKCGEEKPACSNCVKTGETCDYSIRLNWSGRSKKDKDGTPGESGTFTFVTTPTAASPARSNGHGHDHVFSSQHLATAPQPRPPSSRPVAAPTPPPMQQTVPQPMPQPMPHAMSQPMPQSTPQPIAVSESTSLDPRLRMVEQYARSPAFPPSPYQPMGSAHHSPTLTGRTSPTSMPTEDAFSWSPQHRAKRVKLNSPPLQPSPMFAVPHYPSHIEQSPGSTHVTPHSISSIVNTPATPSSSVNSGSPYPAQPGALGVQDPPDLRRLSVKSLLSDPTEDDRPRFARSDSTSYRTYGYDHGFADLDVPRNDDTNVVLPRSPDLRRASAAVSQNSASSDEADTAQIAFEPGGYYAQPVAIRIPRALEPLPTELLENQMNLLYFHHFINHTGRIMVPHDCPENPFRGVLPQMAVKNTYLLHLMLAFSASHRARLLGHAEPANRIAQWMADVLPALRQALNEPSSPGIADPRDPSSLAPLATAVMLASLEIISPHTFTVRISWQQHLEVARQMILAKGGLHHLAQKADGARDKAIFFLSRWFAYLDVMGSLSNRQMRPLFGAYDEDGGGLWLVNRDGEEIYQIDCFFGFSGRCIALLAQVAALAAECDNQRIDPVTNQIKAGWTPPDAFRHEAEELEKRLNASANTVFRGCMHTDPTFPQSPNAQDEKDSAEIYATNEAFHWAGLIHLSRRVLALPTSHCQVQDSVEKIIRSLQQVRRGSTAESCLLFPMFTAGCEALVEDQRILFMDRLKEVEGWGMQHVGRARALMQEVWDTGRPWETLVNGEFFG</sequence>
<feature type="compositionally biased region" description="Pro residues" evidence="3">
    <location>
        <begin position="106"/>
        <end position="135"/>
    </location>
</feature>
<reference evidence="5" key="2">
    <citation type="journal article" date="2022" name="Microb. Genom.">
        <title>A chromosome-scale genome assembly of the tomato pathogen Cladosporium fulvum reveals a compartmentalized genome architecture and the presence of a dispensable chromosome.</title>
        <authorList>
            <person name="Zaccaron A.Z."/>
            <person name="Chen L.H."/>
            <person name="Samaras A."/>
            <person name="Stergiopoulos I."/>
        </authorList>
    </citation>
    <scope>NUCLEOTIDE SEQUENCE</scope>
    <source>
        <strain evidence="5">Race5_Kim</strain>
    </source>
</reference>
<dbReference type="GO" id="GO:0045944">
    <property type="term" value="P:positive regulation of transcription by RNA polymerase II"/>
    <property type="evidence" value="ECO:0007669"/>
    <property type="project" value="TreeGrafter"/>
</dbReference>
<dbReference type="OMA" id="NWGGRTK"/>
<dbReference type="SMART" id="SM00066">
    <property type="entry name" value="GAL4"/>
    <property type="match status" value="1"/>
</dbReference>
<keyword evidence="6" id="KW-1185">Reference proteome</keyword>
<dbReference type="OrthoDB" id="5229455at2759"/>
<keyword evidence="2" id="KW-0539">Nucleus</keyword>
<evidence type="ECO:0000256" key="3">
    <source>
        <dbReference type="SAM" id="MobiDB-lite"/>
    </source>
</evidence>
<dbReference type="RefSeq" id="XP_047760344.1">
    <property type="nucleotide sequence ID" value="XM_047904272.1"/>
</dbReference>
<dbReference type="GO" id="GO:0008270">
    <property type="term" value="F:zinc ion binding"/>
    <property type="evidence" value="ECO:0007669"/>
    <property type="project" value="InterPro"/>
</dbReference>
<dbReference type="Proteomes" id="UP000756132">
    <property type="component" value="Chromosome 4"/>
</dbReference>
<proteinExistence type="predicted"/>
<dbReference type="PANTHER" id="PTHR37534">
    <property type="entry name" value="TRANSCRIPTIONAL ACTIVATOR PROTEIN UGA3"/>
    <property type="match status" value="1"/>
</dbReference>
<dbReference type="PROSITE" id="PS00463">
    <property type="entry name" value="ZN2_CY6_FUNGAL_1"/>
    <property type="match status" value="1"/>
</dbReference>
<dbReference type="KEGG" id="ffu:CLAFUR5_05124"/>
<feature type="compositionally biased region" description="Polar residues" evidence="3">
    <location>
        <begin position="69"/>
        <end position="81"/>
    </location>
</feature>
<reference evidence="5" key="1">
    <citation type="submission" date="2021-12" db="EMBL/GenBank/DDBJ databases">
        <authorList>
            <person name="Zaccaron A."/>
            <person name="Stergiopoulos I."/>
        </authorList>
    </citation>
    <scope>NUCLEOTIDE SEQUENCE</scope>
    <source>
        <strain evidence="5">Race5_Kim</strain>
    </source>
</reference>
<evidence type="ECO:0000259" key="4">
    <source>
        <dbReference type="PROSITE" id="PS50048"/>
    </source>
</evidence>
<feature type="region of interest" description="Disordered" evidence="3">
    <location>
        <begin position="54"/>
        <end position="287"/>
    </location>
</feature>
<dbReference type="GO" id="GO:0000981">
    <property type="term" value="F:DNA-binding transcription factor activity, RNA polymerase II-specific"/>
    <property type="evidence" value="ECO:0007669"/>
    <property type="project" value="InterPro"/>
</dbReference>
<evidence type="ECO:0000256" key="1">
    <source>
        <dbReference type="ARBA" id="ARBA00004123"/>
    </source>
</evidence>
<dbReference type="GO" id="GO:0005634">
    <property type="term" value="C:nucleus"/>
    <property type="evidence" value="ECO:0007669"/>
    <property type="project" value="UniProtKB-SubCell"/>
</dbReference>
<dbReference type="Pfam" id="PF11951">
    <property type="entry name" value="Fungal_trans_2"/>
    <property type="match status" value="1"/>
</dbReference>
<dbReference type="Gene3D" id="4.10.240.10">
    <property type="entry name" value="Zn(2)-C6 fungal-type DNA-binding domain"/>
    <property type="match status" value="1"/>
</dbReference>
<dbReference type="GO" id="GO:0000976">
    <property type="term" value="F:transcription cis-regulatory region binding"/>
    <property type="evidence" value="ECO:0007669"/>
    <property type="project" value="TreeGrafter"/>
</dbReference>
<dbReference type="InterPro" id="IPR021858">
    <property type="entry name" value="Fun_TF"/>
</dbReference>
<evidence type="ECO:0000256" key="2">
    <source>
        <dbReference type="ARBA" id="ARBA00023242"/>
    </source>
</evidence>
<feature type="domain" description="Zn(2)-C6 fungal-type" evidence="4">
    <location>
        <begin position="19"/>
        <end position="49"/>
    </location>
</feature>
<dbReference type="InterPro" id="IPR001138">
    <property type="entry name" value="Zn2Cys6_DnaBD"/>
</dbReference>
<feature type="compositionally biased region" description="Polar residues" evidence="3">
    <location>
        <begin position="188"/>
        <end position="202"/>
    </location>
</feature>
<protein>
    <recommendedName>
        <fullName evidence="4">Zn(2)-C6 fungal-type domain-containing protein</fullName>
    </recommendedName>
</protein>
<dbReference type="EMBL" id="CP090166">
    <property type="protein sequence ID" value="UJO15978.1"/>
    <property type="molecule type" value="Genomic_DNA"/>
</dbReference>
<feature type="compositionally biased region" description="Low complexity" evidence="3">
    <location>
        <begin position="136"/>
        <end position="150"/>
    </location>
</feature>
<dbReference type="GeneID" id="71985002"/>
<comment type="subcellular location">
    <subcellularLocation>
        <location evidence="1">Nucleus</location>
    </subcellularLocation>
</comment>
<evidence type="ECO:0000313" key="5">
    <source>
        <dbReference type="EMBL" id="UJO15978.1"/>
    </source>
</evidence>
<evidence type="ECO:0000313" key="6">
    <source>
        <dbReference type="Proteomes" id="UP000756132"/>
    </source>
</evidence>
<dbReference type="SUPFAM" id="SSF57701">
    <property type="entry name" value="Zn2/Cys6 DNA-binding domain"/>
    <property type="match status" value="1"/>
</dbReference>
<dbReference type="Pfam" id="PF00172">
    <property type="entry name" value="Zn_clus"/>
    <property type="match status" value="1"/>
</dbReference>
<organism evidence="5 6">
    <name type="scientific">Passalora fulva</name>
    <name type="common">Tomato leaf mold</name>
    <name type="synonym">Cladosporium fulvum</name>
    <dbReference type="NCBI Taxonomy" id="5499"/>
    <lineage>
        <taxon>Eukaryota</taxon>
        <taxon>Fungi</taxon>
        <taxon>Dikarya</taxon>
        <taxon>Ascomycota</taxon>
        <taxon>Pezizomycotina</taxon>
        <taxon>Dothideomycetes</taxon>
        <taxon>Dothideomycetidae</taxon>
        <taxon>Mycosphaerellales</taxon>
        <taxon>Mycosphaerellaceae</taxon>
        <taxon>Fulvia</taxon>
    </lineage>
</organism>
<dbReference type="AlphaFoldDB" id="A0A9Q8LEK9"/>
<dbReference type="PANTHER" id="PTHR37534:SF43">
    <property type="entry name" value="FINGER DOMAIN PROTEIN, PUTATIVE (AFU_ORTHOLOGUE AFUA_1G01850)-RELATED"/>
    <property type="match status" value="1"/>
</dbReference>
<name>A0A9Q8LEK9_PASFU</name>
<dbReference type="PRINTS" id="PR00755">
    <property type="entry name" value="AFLATOXINBRP"/>
</dbReference>